<dbReference type="Proteomes" id="UP000683139">
    <property type="component" value="Unassembled WGS sequence"/>
</dbReference>
<dbReference type="PROSITE" id="PS50109">
    <property type="entry name" value="HIS_KIN"/>
    <property type="match status" value="1"/>
</dbReference>
<comment type="catalytic activity">
    <reaction evidence="1">
        <text>ATP + protein L-histidine = ADP + protein N-phospho-L-histidine.</text>
        <dbReference type="EC" id="2.7.13.3"/>
    </reaction>
</comment>
<evidence type="ECO:0000256" key="5">
    <source>
        <dbReference type="ARBA" id="ARBA00022741"/>
    </source>
</evidence>
<evidence type="ECO:0000256" key="1">
    <source>
        <dbReference type="ARBA" id="ARBA00000085"/>
    </source>
</evidence>
<gene>
    <name evidence="11" type="ORF">J40TS1_14300</name>
</gene>
<dbReference type="InterPro" id="IPR036890">
    <property type="entry name" value="HATPase_C_sf"/>
</dbReference>
<accession>A0A920CXY3</accession>
<dbReference type="Gene3D" id="3.30.450.20">
    <property type="entry name" value="PAS domain"/>
    <property type="match status" value="1"/>
</dbReference>
<evidence type="ECO:0000256" key="9">
    <source>
        <dbReference type="SAM" id="Phobius"/>
    </source>
</evidence>
<evidence type="ECO:0000256" key="3">
    <source>
        <dbReference type="ARBA" id="ARBA00022553"/>
    </source>
</evidence>
<dbReference type="RefSeq" id="WP_213514059.1">
    <property type="nucleotide sequence ID" value="NZ_BOSE01000002.1"/>
</dbReference>
<keyword evidence="4" id="KW-0808">Transferase</keyword>
<dbReference type="Gene3D" id="1.10.287.130">
    <property type="match status" value="1"/>
</dbReference>
<dbReference type="PANTHER" id="PTHR43065">
    <property type="entry name" value="SENSOR HISTIDINE KINASE"/>
    <property type="match status" value="1"/>
</dbReference>
<evidence type="ECO:0000256" key="7">
    <source>
        <dbReference type="ARBA" id="ARBA00022840"/>
    </source>
</evidence>
<keyword evidence="5" id="KW-0547">Nucleotide-binding</keyword>
<evidence type="ECO:0000313" key="11">
    <source>
        <dbReference type="EMBL" id="GIP15788.1"/>
    </source>
</evidence>
<dbReference type="PANTHER" id="PTHR43065:SF46">
    <property type="entry name" value="C4-DICARBOXYLATE TRANSPORT SENSOR PROTEIN DCTB"/>
    <property type="match status" value="1"/>
</dbReference>
<dbReference type="AlphaFoldDB" id="A0A920CXY3"/>
<evidence type="ECO:0000313" key="12">
    <source>
        <dbReference type="Proteomes" id="UP000683139"/>
    </source>
</evidence>
<evidence type="ECO:0000256" key="8">
    <source>
        <dbReference type="ARBA" id="ARBA00023012"/>
    </source>
</evidence>
<feature type="domain" description="Histidine kinase" evidence="10">
    <location>
        <begin position="349"/>
        <end position="554"/>
    </location>
</feature>
<dbReference type="InterPro" id="IPR004358">
    <property type="entry name" value="Sig_transdc_His_kin-like_C"/>
</dbReference>
<dbReference type="SMART" id="SM00388">
    <property type="entry name" value="HisKA"/>
    <property type="match status" value="1"/>
</dbReference>
<sequence>MYYKFVLYLLLAALPGVYLHFYLPVSGNIKARKTLLGMLALLIIYILTQHISDATYLQYMAATLPFAYAIYYAGRVWGVIIPVVLLCSELLTFTTSEGYVQYFTYLLLIVIVFLISYERYHKLEARYRLGYVMVMLSLSSLLLILYSFQFSSLVPAIFAEIGLLGTCFYIMLYFALSLLSFGNLLKHEQALQINRQYESMKQSRDELQSWLKVIHYAPFAVFNINSKEQIIYANQQAYLKYESLKPHLMQRQKQKQKLEEILTDTSYPVVSKLIEQAFLTSQSINTTLQNGDKDLMYSAIPIYADTEPELDHNLQAVALFVQDVTELQTLRRELDRMDRLSIVGEMAASITHEIRNPMAVVRGYVQLLQERSDTMQAEYFRIIIEELDRTNKIITDFLALAQNKKEQQLSYSLNQVIQKLLPLLQADANLRGQTLEVELSNDLPTFQINESEMKQLLLNISRNGMEAMQQGGQLSISTTYVHSHIILSISDTGSGIPDELKHKIFEPFYSSKSMGTGLGLPLCANIVQRHNGKINVLDNRGKGTVFQIVFPLEQQLLSS</sequence>
<feature type="transmembrane region" description="Helical" evidence="9">
    <location>
        <begin position="35"/>
        <end position="57"/>
    </location>
</feature>
<keyword evidence="8" id="KW-0902">Two-component regulatory system</keyword>
<dbReference type="CDD" id="cd00082">
    <property type="entry name" value="HisKA"/>
    <property type="match status" value="1"/>
</dbReference>
<dbReference type="InterPro" id="IPR005467">
    <property type="entry name" value="His_kinase_dom"/>
</dbReference>
<feature type="transmembrane region" description="Helical" evidence="9">
    <location>
        <begin position="99"/>
        <end position="117"/>
    </location>
</feature>
<evidence type="ECO:0000259" key="10">
    <source>
        <dbReference type="PROSITE" id="PS50109"/>
    </source>
</evidence>
<feature type="transmembrane region" description="Helical" evidence="9">
    <location>
        <begin position="69"/>
        <end position="93"/>
    </location>
</feature>
<keyword evidence="9" id="KW-1133">Transmembrane helix</keyword>
<feature type="transmembrane region" description="Helical" evidence="9">
    <location>
        <begin position="129"/>
        <end position="149"/>
    </location>
</feature>
<dbReference type="EC" id="2.7.13.3" evidence="2"/>
<comment type="caution">
    <text evidence="11">The sequence shown here is derived from an EMBL/GenBank/DDBJ whole genome shotgun (WGS) entry which is preliminary data.</text>
</comment>
<dbReference type="SMART" id="SM00387">
    <property type="entry name" value="HATPase_c"/>
    <property type="match status" value="1"/>
</dbReference>
<name>A0A920CXY3_9BACL</name>
<organism evidence="11 12">
    <name type="scientific">Paenibacillus montaniterrae</name>
    <dbReference type="NCBI Taxonomy" id="429341"/>
    <lineage>
        <taxon>Bacteria</taxon>
        <taxon>Bacillati</taxon>
        <taxon>Bacillota</taxon>
        <taxon>Bacilli</taxon>
        <taxon>Bacillales</taxon>
        <taxon>Paenibacillaceae</taxon>
        <taxon>Paenibacillus</taxon>
    </lineage>
</organism>
<protein>
    <recommendedName>
        <fullName evidence="2">histidine kinase</fullName>
        <ecNumber evidence="2">2.7.13.3</ecNumber>
    </recommendedName>
</protein>
<reference evidence="11" key="1">
    <citation type="submission" date="2021-03" db="EMBL/GenBank/DDBJ databases">
        <title>Antimicrobial resistance genes in bacteria isolated from Japanese honey, and their potential for conferring macrolide and lincosamide resistance in the American foulbrood pathogen Paenibacillus larvae.</title>
        <authorList>
            <person name="Okamoto M."/>
            <person name="Kumagai M."/>
            <person name="Kanamori H."/>
            <person name="Takamatsu D."/>
        </authorList>
    </citation>
    <scope>NUCLEOTIDE SEQUENCE</scope>
    <source>
        <strain evidence="11">J40TS1</strain>
    </source>
</reference>
<dbReference type="SUPFAM" id="SSF47384">
    <property type="entry name" value="Homodimeric domain of signal transducing histidine kinase"/>
    <property type="match status" value="1"/>
</dbReference>
<keyword evidence="7" id="KW-0067">ATP-binding</keyword>
<keyword evidence="9" id="KW-0472">Membrane</keyword>
<dbReference type="GO" id="GO:0005524">
    <property type="term" value="F:ATP binding"/>
    <property type="evidence" value="ECO:0007669"/>
    <property type="project" value="UniProtKB-KW"/>
</dbReference>
<dbReference type="Gene3D" id="3.30.565.10">
    <property type="entry name" value="Histidine kinase-like ATPase, C-terminal domain"/>
    <property type="match status" value="1"/>
</dbReference>
<dbReference type="InterPro" id="IPR036097">
    <property type="entry name" value="HisK_dim/P_sf"/>
</dbReference>
<dbReference type="InterPro" id="IPR003661">
    <property type="entry name" value="HisK_dim/P_dom"/>
</dbReference>
<dbReference type="Pfam" id="PF00512">
    <property type="entry name" value="HisKA"/>
    <property type="match status" value="1"/>
</dbReference>
<evidence type="ECO:0000256" key="6">
    <source>
        <dbReference type="ARBA" id="ARBA00022777"/>
    </source>
</evidence>
<evidence type="ECO:0000256" key="2">
    <source>
        <dbReference type="ARBA" id="ARBA00012438"/>
    </source>
</evidence>
<dbReference type="Pfam" id="PF02518">
    <property type="entry name" value="HATPase_c"/>
    <property type="match status" value="1"/>
</dbReference>
<keyword evidence="9" id="KW-0812">Transmembrane</keyword>
<dbReference type="SUPFAM" id="SSF55874">
    <property type="entry name" value="ATPase domain of HSP90 chaperone/DNA topoisomerase II/histidine kinase"/>
    <property type="match status" value="1"/>
</dbReference>
<dbReference type="InterPro" id="IPR003594">
    <property type="entry name" value="HATPase_dom"/>
</dbReference>
<feature type="transmembrane region" description="Helical" evidence="9">
    <location>
        <begin position="161"/>
        <end position="185"/>
    </location>
</feature>
<proteinExistence type="predicted"/>
<keyword evidence="12" id="KW-1185">Reference proteome</keyword>
<feature type="transmembrane region" description="Helical" evidence="9">
    <location>
        <begin position="5"/>
        <end position="23"/>
    </location>
</feature>
<keyword evidence="3" id="KW-0597">Phosphoprotein</keyword>
<keyword evidence="6 11" id="KW-0418">Kinase</keyword>
<dbReference type="GO" id="GO:0000155">
    <property type="term" value="F:phosphorelay sensor kinase activity"/>
    <property type="evidence" value="ECO:0007669"/>
    <property type="project" value="InterPro"/>
</dbReference>
<evidence type="ECO:0000256" key="4">
    <source>
        <dbReference type="ARBA" id="ARBA00022679"/>
    </source>
</evidence>
<dbReference type="EMBL" id="BOSE01000002">
    <property type="protein sequence ID" value="GIP15788.1"/>
    <property type="molecule type" value="Genomic_DNA"/>
</dbReference>
<dbReference type="PRINTS" id="PR00344">
    <property type="entry name" value="BCTRLSENSOR"/>
</dbReference>